<dbReference type="AlphaFoldDB" id="A0A1G7S4R8"/>
<gene>
    <name evidence="2" type="ORF">GQR91_00770</name>
    <name evidence="3" type="ORF">SAMN05216557_1196</name>
</gene>
<accession>A0A1G7S4R8</accession>
<keyword evidence="4" id="KW-1185">Reference proteome</keyword>
<feature type="transmembrane region" description="Helical" evidence="1">
    <location>
        <begin position="353"/>
        <end position="374"/>
    </location>
</feature>
<feature type="transmembrane region" description="Helical" evidence="1">
    <location>
        <begin position="290"/>
        <end position="313"/>
    </location>
</feature>
<feature type="transmembrane region" description="Helical" evidence="1">
    <location>
        <begin position="165"/>
        <end position="191"/>
    </location>
</feature>
<keyword evidence="1" id="KW-0472">Membrane</keyword>
<dbReference type="Proteomes" id="UP000436801">
    <property type="component" value="Unassembled WGS sequence"/>
</dbReference>
<organism evidence="3 4">
    <name type="scientific">Sphingomonas carotinifaciens</name>
    <dbReference type="NCBI Taxonomy" id="1166323"/>
    <lineage>
        <taxon>Bacteria</taxon>
        <taxon>Pseudomonadati</taxon>
        <taxon>Pseudomonadota</taxon>
        <taxon>Alphaproteobacteria</taxon>
        <taxon>Sphingomonadales</taxon>
        <taxon>Sphingomonadaceae</taxon>
        <taxon>Sphingomonas</taxon>
    </lineage>
</organism>
<dbReference type="EMBL" id="FNBI01000019">
    <property type="protein sequence ID" value="SDG17993.1"/>
    <property type="molecule type" value="Genomic_DNA"/>
</dbReference>
<reference evidence="3 4" key="1">
    <citation type="submission" date="2016-10" db="EMBL/GenBank/DDBJ databases">
        <authorList>
            <person name="Varghese N."/>
            <person name="Submissions S."/>
        </authorList>
    </citation>
    <scope>NUCLEOTIDE SEQUENCE [LARGE SCALE GENOMIC DNA]</scope>
    <source>
        <strain evidence="3 4">S7-754</strain>
    </source>
</reference>
<sequence length="383" mass="38873">MTWRRVWAAYCIAHTGKSLLWAASDLLTLYVLVNRYGVTPAVAGALFLAGLTASAVADLGVGAWLGRRPGDATRMAVAGLCIAGVTFPLTMLSAPLGPGAVLAATLLFRVAYAGCDVPHNALMGRLADDPARATSLSRGRTLGTGIASVAAAGSLGDSGIGIVPMLWGIGAGATVLGLAMVPLLVISPLAGAGGRSELTSYRLPWTFLFASVTGIVALGALGKAMLHLSGMPAPTKGMSMLMLLIAGRTASACLPLSISSARQGLTLLAAIYAVSAVAPLLFIGTDLRSAAPLLLGLVMGLSNLIGWALLALLAREARDYGLYTMTSKLALGAAGLTLAGGLGRSPVFTTTGFAFFAIAIASACTIAALLCLTCSRRYDLHAS</sequence>
<keyword evidence="1" id="KW-0812">Transmembrane</keyword>
<dbReference type="RefSeq" id="WP_149683638.1">
    <property type="nucleotide sequence ID" value="NZ_FNBI01000019.1"/>
</dbReference>
<dbReference type="OrthoDB" id="6009269at2"/>
<feature type="transmembrane region" description="Helical" evidence="1">
    <location>
        <begin position="38"/>
        <end position="65"/>
    </location>
</feature>
<dbReference type="Proteomes" id="UP000323502">
    <property type="component" value="Unassembled WGS sequence"/>
</dbReference>
<evidence type="ECO:0000313" key="2">
    <source>
        <dbReference type="EMBL" id="MWC42194.1"/>
    </source>
</evidence>
<keyword evidence="1" id="KW-1133">Transmembrane helix</keyword>
<feature type="transmembrane region" description="Helical" evidence="1">
    <location>
        <begin position="77"/>
        <end position="97"/>
    </location>
</feature>
<dbReference type="EMBL" id="WSUT01000001">
    <property type="protein sequence ID" value="MWC42194.1"/>
    <property type="molecule type" value="Genomic_DNA"/>
</dbReference>
<reference evidence="2 5" key="2">
    <citation type="submission" date="2019-12" db="EMBL/GenBank/DDBJ databases">
        <authorList>
            <person name="Zheng J."/>
        </authorList>
    </citation>
    <scope>NUCLEOTIDE SEQUENCE [LARGE SCALE GENOMIC DNA]</scope>
    <source>
        <strain evidence="2 5">DSM 27347</strain>
    </source>
</reference>
<evidence type="ECO:0000313" key="5">
    <source>
        <dbReference type="Proteomes" id="UP000436801"/>
    </source>
</evidence>
<evidence type="ECO:0000313" key="4">
    <source>
        <dbReference type="Proteomes" id="UP000323502"/>
    </source>
</evidence>
<feature type="transmembrane region" description="Helical" evidence="1">
    <location>
        <begin position="238"/>
        <end position="258"/>
    </location>
</feature>
<evidence type="ECO:0000313" key="3">
    <source>
        <dbReference type="EMBL" id="SDG17993.1"/>
    </source>
</evidence>
<name>A0A1G7S4R8_9SPHN</name>
<protein>
    <submittedName>
        <fullName evidence="3">Na+/melibiose symporter</fullName>
    </submittedName>
</protein>
<proteinExistence type="predicted"/>
<evidence type="ECO:0000256" key="1">
    <source>
        <dbReference type="SAM" id="Phobius"/>
    </source>
</evidence>
<feature type="transmembrane region" description="Helical" evidence="1">
    <location>
        <begin position="203"/>
        <end position="226"/>
    </location>
</feature>
<feature type="transmembrane region" description="Helical" evidence="1">
    <location>
        <begin position="320"/>
        <end position="341"/>
    </location>
</feature>
<feature type="transmembrane region" description="Helical" evidence="1">
    <location>
        <begin position="265"/>
        <end position="284"/>
    </location>
</feature>